<sequence>MFFNKKNESLELNDGDNRVECLRVRITGNTNKVDIMVGVSYRPSNQDEEADEIFYEQLGEDSQLLTFVLVGDFNLPDVCWKYNTAERKQSRRFLECVEDNFLTQLKGWKEDPGDYMPVSLTLVPGQVMEQIILSAITCHVQDNQVIKPNQNGFMKVRSCLTNLISFYDKMTRLVDEVMHKYLL</sequence>
<reference evidence="2" key="1">
    <citation type="submission" date="2017-11" db="EMBL/GenBank/DDBJ databases">
        <authorList>
            <person name="Lima N.C."/>
            <person name="Parody-Merino A.M."/>
            <person name="Battley P.F."/>
            <person name="Fidler A.E."/>
            <person name="Prosdocimi F."/>
        </authorList>
    </citation>
    <scope>NUCLEOTIDE SEQUENCE [LARGE SCALE GENOMIC DNA]</scope>
</reference>
<keyword evidence="1" id="KW-0548">Nucleotidyltransferase</keyword>
<dbReference type="PANTHER" id="PTHR33395:SF22">
    <property type="entry name" value="REVERSE TRANSCRIPTASE DOMAIN-CONTAINING PROTEIN"/>
    <property type="match status" value="1"/>
</dbReference>
<dbReference type="EMBL" id="KZ506017">
    <property type="protein sequence ID" value="PKU42231.1"/>
    <property type="molecule type" value="Genomic_DNA"/>
</dbReference>
<proteinExistence type="predicted"/>
<accession>A0A2I0U882</accession>
<reference evidence="2" key="2">
    <citation type="submission" date="2017-12" db="EMBL/GenBank/DDBJ databases">
        <title>Genome sequence of the Bar-tailed Godwit (Limosa lapponica baueri).</title>
        <authorList>
            <person name="Lima N.C.B."/>
            <person name="Parody-Merino A.M."/>
            <person name="Battley P.F."/>
            <person name="Fidler A.E."/>
            <person name="Prosdocimi F."/>
        </authorList>
    </citation>
    <scope>NUCLEOTIDE SEQUENCE [LARGE SCALE GENOMIC DNA]</scope>
</reference>
<dbReference type="Gene3D" id="3.60.10.10">
    <property type="entry name" value="Endonuclease/exonuclease/phosphatase"/>
    <property type="match status" value="1"/>
</dbReference>
<organism evidence="1 2">
    <name type="scientific">Limosa lapponica baueri</name>
    <dbReference type="NCBI Taxonomy" id="1758121"/>
    <lineage>
        <taxon>Eukaryota</taxon>
        <taxon>Metazoa</taxon>
        <taxon>Chordata</taxon>
        <taxon>Craniata</taxon>
        <taxon>Vertebrata</taxon>
        <taxon>Euteleostomi</taxon>
        <taxon>Archelosauria</taxon>
        <taxon>Archosauria</taxon>
        <taxon>Dinosauria</taxon>
        <taxon>Saurischia</taxon>
        <taxon>Theropoda</taxon>
        <taxon>Coelurosauria</taxon>
        <taxon>Aves</taxon>
        <taxon>Neognathae</taxon>
        <taxon>Neoaves</taxon>
        <taxon>Charadriiformes</taxon>
        <taxon>Scolopacidae</taxon>
        <taxon>Limosa</taxon>
    </lineage>
</organism>
<evidence type="ECO:0000313" key="1">
    <source>
        <dbReference type="EMBL" id="PKU42231.1"/>
    </source>
</evidence>
<protein>
    <submittedName>
        <fullName evidence="1">Rna-directed dna polymerase from mobile element jockey-like</fullName>
    </submittedName>
</protein>
<dbReference type="GO" id="GO:0007508">
    <property type="term" value="P:larval heart development"/>
    <property type="evidence" value="ECO:0007669"/>
    <property type="project" value="TreeGrafter"/>
</dbReference>
<dbReference type="Proteomes" id="UP000233556">
    <property type="component" value="Unassembled WGS sequence"/>
</dbReference>
<keyword evidence="1" id="KW-0808">Transferase</keyword>
<dbReference type="GO" id="GO:0031012">
    <property type="term" value="C:extracellular matrix"/>
    <property type="evidence" value="ECO:0007669"/>
    <property type="project" value="TreeGrafter"/>
</dbReference>
<dbReference type="GO" id="GO:0003964">
    <property type="term" value="F:RNA-directed DNA polymerase activity"/>
    <property type="evidence" value="ECO:0007669"/>
    <property type="project" value="UniProtKB-KW"/>
</dbReference>
<dbReference type="GO" id="GO:0061343">
    <property type="term" value="P:cell adhesion involved in heart morphogenesis"/>
    <property type="evidence" value="ECO:0007669"/>
    <property type="project" value="TreeGrafter"/>
</dbReference>
<evidence type="ECO:0000313" key="2">
    <source>
        <dbReference type="Proteomes" id="UP000233556"/>
    </source>
</evidence>
<name>A0A2I0U882_LIMLA</name>
<dbReference type="AlphaFoldDB" id="A0A2I0U882"/>
<dbReference type="PANTHER" id="PTHR33395">
    <property type="entry name" value="TRANSCRIPTASE, PUTATIVE-RELATED-RELATED"/>
    <property type="match status" value="1"/>
</dbReference>
<keyword evidence="1" id="KW-0695">RNA-directed DNA polymerase</keyword>
<keyword evidence="2" id="KW-1185">Reference proteome</keyword>
<gene>
    <name evidence="1" type="ORF">llap_7461</name>
</gene>
<dbReference type="InterPro" id="IPR036691">
    <property type="entry name" value="Endo/exonu/phosph_ase_sf"/>
</dbReference>
<dbReference type="OrthoDB" id="416454at2759"/>